<organism evidence="1 2">
    <name type="scientific">Pseudomonas fluorescens</name>
    <dbReference type="NCBI Taxonomy" id="294"/>
    <lineage>
        <taxon>Bacteria</taxon>
        <taxon>Pseudomonadati</taxon>
        <taxon>Pseudomonadota</taxon>
        <taxon>Gammaproteobacteria</taxon>
        <taxon>Pseudomonadales</taxon>
        <taxon>Pseudomonadaceae</taxon>
        <taxon>Pseudomonas</taxon>
    </lineage>
</organism>
<dbReference type="EMBL" id="CABVII010000011">
    <property type="protein sequence ID" value="VVO99760.1"/>
    <property type="molecule type" value="Genomic_DNA"/>
</dbReference>
<gene>
    <name evidence="1" type="ORF">PS862_02779</name>
</gene>
<proteinExistence type="predicted"/>
<dbReference type="AlphaFoldDB" id="A0A5E7KGD3"/>
<accession>A0A5E7KGD3</accession>
<reference evidence="1 2" key="1">
    <citation type="submission" date="2019-09" db="EMBL/GenBank/DDBJ databases">
        <authorList>
            <person name="Chandra G."/>
            <person name="Truman W A."/>
        </authorList>
    </citation>
    <scope>NUCLEOTIDE SEQUENCE [LARGE SCALE GENOMIC DNA]</scope>
    <source>
        <strain evidence="1">PS862</strain>
    </source>
</reference>
<evidence type="ECO:0000313" key="2">
    <source>
        <dbReference type="Proteomes" id="UP000385207"/>
    </source>
</evidence>
<sequence>MQSAYTVLMLLMLVSLSKLAGRLIPLPLPLVQIGEGRC</sequence>
<evidence type="ECO:0000313" key="1">
    <source>
        <dbReference type="EMBL" id="VVO99760.1"/>
    </source>
</evidence>
<name>A0A5E7KGD3_PSEFL</name>
<dbReference type="Proteomes" id="UP000385207">
    <property type="component" value="Unassembled WGS sequence"/>
</dbReference>
<protein>
    <submittedName>
        <fullName evidence="1">Uncharacterized protein</fullName>
    </submittedName>
</protein>